<reference evidence="3" key="1">
    <citation type="submission" date="2016-11" db="UniProtKB">
        <authorList>
            <consortium name="WormBaseParasite"/>
        </authorList>
    </citation>
    <scope>IDENTIFICATION</scope>
</reference>
<feature type="compositionally biased region" description="Basic and acidic residues" evidence="1">
    <location>
        <begin position="38"/>
        <end position="55"/>
    </location>
</feature>
<dbReference type="WBParaSite" id="Csp11.Scaffold630.g18616.t1">
    <property type="protein sequence ID" value="Csp11.Scaffold630.g18616.t1"/>
    <property type="gene ID" value="Csp11.Scaffold630.g18616"/>
</dbReference>
<evidence type="ECO:0000256" key="1">
    <source>
        <dbReference type="SAM" id="MobiDB-lite"/>
    </source>
</evidence>
<dbReference type="SUPFAM" id="SSF81301">
    <property type="entry name" value="Nucleotidyltransferase"/>
    <property type="match status" value="1"/>
</dbReference>
<evidence type="ECO:0000313" key="2">
    <source>
        <dbReference type="Proteomes" id="UP000095282"/>
    </source>
</evidence>
<proteinExistence type="predicted"/>
<feature type="region of interest" description="Disordered" evidence="1">
    <location>
        <begin position="34"/>
        <end position="59"/>
    </location>
</feature>
<organism evidence="2 3">
    <name type="scientific">Caenorhabditis tropicalis</name>
    <dbReference type="NCBI Taxonomy" id="1561998"/>
    <lineage>
        <taxon>Eukaryota</taxon>
        <taxon>Metazoa</taxon>
        <taxon>Ecdysozoa</taxon>
        <taxon>Nematoda</taxon>
        <taxon>Chromadorea</taxon>
        <taxon>Rhabditida</taxon>
        <taxon>Rhabditina</taxon>
        <taxon>Rhabditomorpha</taxon>
        <taxon>Rhabditoidea</taxon>
        <taxon>Rhabditidae</taxon>
        <taxon>Peloderinae</taxon>
        <taxon>Caenorhabditis</taxon>
    </lineage>
</organism>
<accession>A0A1I7URH3</accession>
<name>A0A1I7URH3_9PELO</name>
<dbReference type="STRING" id="1561998.A0A1I7URH3"/>
<evidence type="ECO:0000313" key="3">
    <source>
        <dbReference type="WBParaSite" id="Csp11.Scaffold630.g18616.t1"/>
    </source>
</evidence>
<dbReference type="InterPro" id="IPR043519">
    <property type="entry name" value="NT_sf"/>
</dbReference>
<keyword evidence="2" id="KW-1185">Reference proteome</keyword>
<sequence>MLTRFFRIRIPQIRVLTTRNLHIEEEYFEDFSVLSQEKGAEPEKKKGAEPERPPLPEDFLGGVVDALAEQRAKSIFVVKADETTPFSHRIHVMSDECREKYDLETIWAGDSSILDELDEEKQKILLPPKR</sequence>
<protein>
    <submittedName>
        <fullName evidence="3">40S ribosomal protein S6</fullName>
    </submittedName>
</protein>
<dbReference type="AlphaFoldDB" id="A0A1I7URH3"/>
<dbReference type="Proteomes" id="UP000095282">
    <property type="component" value="Unplaced"/>
</dbReference>
<dbReference type="eggNOG" id="KOG3212">
    <property type="taxonomic scope" value="Eukaryota"/>
</dbReference>